<accession>A0A1I5AF36</accession>
<keyword evidence="3 5" id="KW-0067">ATP-binding</keyword>
<dbReference type="GO" id="GO:0022857">
    <property type="term" value="F:transmembrane transporter activity"/>
    <property type="evidence" value="ECO:0007669"/>
    <property type="project" value="UniProtKB-ARBA"/>
</dbReference>
<dbReference type="EMBL" id="FOVM01000003">
    <property type="protein sequence ID" value="SFN61000.1"/>
    <property type="molecule type" value="Genomic_DNA"/>
</dbReference>
<proteinExistence type="predicted"/>
<evidence type="ECO:0000313" key="6">
    <source>
        <dbReference type="Proteomes" id="UP000198867"/>
    </source>
</evidence>
<dbReference type="AlphaFoldDB" id="A0A1I5AF36"/>
<dbReference type="STRING" id="995034.SAMN05216219_1405"/>
<dbReference type="InterPro" id="IPR017911">
    <property type="entry name" value="MacB-like_ATP-bd"/>
</dbReference>
<dbReference type="PROSITE" id="PS50893">
    <property type="entry name" value="ABC_TRANSPORTER_2"/>
    <property type="match status" value="1"/>
</dbReference>
<dbReference type="FunFam" id="3.40.50.300:FF:000032">
    <property type="entry name" value="Export ABC transporter ATP-binding protein"/>
    <property type="match status" value="1"/>
</dbReference>
<dbReference type="InterPro" id="IPR017871">
    <property type="entry name" value="ABC_transporter-like_CS"/>
</dbReference>
<dbReference type="PANTHER" id="PTHR24220">
    <property type="entry name" value="IMPORT ATP-BINDING PROTEIN"/>
    <property type="match status" value="1"/>
</dbReference>
<dbReference type="GO" id="GO:0016887">
    <property type="term" value="F:ATP hydrolysis activity"/>
    <property type="evidence" value="ECO:0007669"/>
    <property type="project" value="InterPro"/>
</dbReference>
<dbReference type="RefSeq" id="WP_090710018.1">
    <property type="nucleotide sequence ID" value="NZ_FOVM01000003.1"/>
</dbReference>
<evidence type="ECO:0000256" key="1">
    <source>
        <dbReference type="ARBA" id="ARBA00022448"/>
    </source>
</evidence>
<dbReference type="PANTHER" id="PTHR24220:SF685">
    <property type="entry name" value="ABC TRANSPORTER RELATED"/>
    <property type="match status" value="1"/>
</dbReference>
<dbReference type="InterPro" id="IPR003593">
    <property type="entry name" value="AAA+_ATPase"/>
</dbReference>
<evidence type="ECO:0000256" key="3">
    <source>
        <dbReference type="ARBA" id="ARBA00022840"/>
    </source>
</evidence>
<dbReference type="GO" id="GO:0005524">
    <property type="term" value="F:ATP binding"/>
    <property type="evidence" value="ECO:0007669"/>
    <property type="project" value="UniProtKB-KW"/>
</dbReference>
<dbReference type="GO" id="GO:0005886">
    <property type="term" value="C:plasma membrane"/>
    <property type="evidence" value="ECO:0007669"/>
    <property type="project" value="TreeGrafter"/>
</dbReference>
<dbReference type="InterPro" id="IPR003439">
    <property type="entry name" value="ABC_transporter-like_ATP-bd"/>
</dbReference>
<keyword evidence="2" id="KW-0547">Nucleotide-binding</keyword>
<gene>
    <name evidence="5" type="ORF">SAMN05216219_1405</name>
</gene>
<dbReference type="InterPro" id="IPR015854">
    <property type="entry name" value="ABC_transpr_LolD-like"/>
</dbReference>
<dbReference type="Pfam" id="PF00005">
    <property type="entry name" value="ABC_tran"/>
    <property type="match status" value="1"/>
</dbReference>
<keyword evidence="1" id="KW-0813">Transport</keyword>
<dbReference type="GO" id="GO:0098796">
    <property type="term" value="C:membrane protein complex"/>
    <property type="evidence" value="ECO:0007669"/>
    <property type="project" value="UniProtKB-ARBA"/>
</dbReference>
<keyword evidence="6" id="KW-1185">Reference proteome</keyword>
<dbReference type="OrthoDB" id="9802264at2"/>
<evidence type="ECO:0000313" key="5">
    <source>
        <dbReference type="EMBL" id="SFN61000.1"/>
    </source>
</evidence>
<dbReference type="Gene3D" id="3.40.50.300">
    <property type="entry name" value="P-loop containing nucleotide triphosphate hydrolases"/>
    <property type="match status" value="1"/>
</dbReference>
<dbReference type="InterPro" id="IPR027417">
    <property type="entry name" value="P-loop_NTPase"/>
</dbReference>
<feature type="domain" description="ABC transporter" evidence="4">
    <location>
        <begin position="17"/>
        <end position="239"/>
    </location>
</feature>
<evidence type="ECO:0000256" key="2">
    <source>
        <dbReference type="ARBA" id="ARBA00022741"/>
    </source>
</evidence>
<dbReference type="PROSITE" id="PS00211">
    <property type="entry name" value="ABC_TRANSPORTER_1"/>
    <property type="match status" value="1"/>
</dbReference>
<dbReference type="SMART" id="SM00382">
    <property type="entry name" value="AAA"/>
    <property type="match status" value="1"/>
</dbReference>
<dbReference type="CDD" id="cd03255">
    <property type="entry name" value="ABC_MJ0796_LolCDE_FtsE"/>
    <property type="match status" value="1"/>
</dbReference>
<reference evidence="6" key="1">
    <citation type="submission" date="2016-10" db="EMBL/GenBank/DDBJ databases">
        <authorList>
            <person name="Varghese N."/>
            <person name="Submissions S."/>
        </authorList>
    </citation>
    <scope>NUCLEOTIDE SEQUENCE [LARGE SCALE GENOMIC DNA]</scope>
    <source>
        <strain evidence="6">CGMCC 1.11101</strain>
    </source>
</reference>
<name>A0A1I5AF36_9MICO</name>
<organism evidence="5 6">
    <name type="scientific">Mycetocola miduiensis</name>
    <dbReference type="NCBI Taxonomy" id="995034"/>
    <lineage>
        <taxon>Bacteria</taxon>
        <taxon>Bacillati</taxon>
        <taxon>Actinomycetota</taxon>
        <taxon>Actinomycetes</taxon>
        <taxon>Micrococcales</taxon>
        <taxon>Microbacteriaceae</taxon>
        <taxon>Mycetocola</taxon>
    </lineage>
</organism>
<protein>
    <submittedName>
        <fullName evidence="5">Putative ABC transport system ATP-binding protein</fullName>
    </submittedName>
</protein>
<dbReference type="SUPFAM" id="SSF52540">
    <property type="entry name" value="P-loop containing nucleoside triphosphate hydrolases"/>
    <property type="match status" value="1"/>
</dbReference>
<dbReference type="Proteomes" id="UP000198867">
    <property type="component" value="Unassembled WGS sequence"/>
</dbReference>
<evidence type="ECO:0000259" key="4">
    <source>
        <dbReference type="PROSITE" id="PS50893"/>
    </source>
</evidence>
<sequence length="239" mass="25586">MTQLEHIGPPRVAPALITARGLEKHHGQTHALRGVDVTIRQGEIVAVMGPSGSGKSTLLHCLAGVITPDTGEVTIGDTRISDLSEDQRSLFRLTRLGFVFQFGQLLPELSAEDNVALPLMLGGTRRARALVQAHSWLERLGLAGMERRLPSELSGGQAQRVALARGLVNAPAVLFADEPTGSLDSLTAERVMETLTDVARSTRTTLVIVTHDARVAAYSDREIFIRDGSVTSPALESAV</sequence>